<name>A0ABS8L447_9XANT</name>
<evidence type="ECO:0000256" key="1">
    <source>
        <dbReference type="SAM" id="SignalP"/>
    </source>
</evidence>
<feature type="chain" id="PRO_5046073001" description="Lipoprotein" evidence="1">
    <location>
        <begin position="22"/>
        <end position="168"/>
    </location>
</feature>
<dbReference type="Proteomes" id="UP001430544">
    <property type="component" value="Unassembled WGS sequence"/>
</dbReference>
<dbReference type="EMBL" id="JAJIUN010000001">
    <property type="protein sequence ID" value="MCC8620505.1"/>
    <property type="molecule type" value="Genomic_DNA"/>
</dbReference>
<feature type="signal peptide" evidence="1">
    <location>
        <begin position="1"/>
        <end position="21"/>
    </location>
</feature>
<comment type="caution">
    <text evidence="2">The sequence shown here is derived from an EMBL/GenBank/DDBJ whole genome shotgun (WGS) entry which is preliminary data.</text>
</comment>
<dbReference type="PROSITE" id="PS51257">
    <property type="entry name" value="PROKAR_LIPOPROTEIN"/>
    <property type="match status" value="1"/>
</dbReference>
<organism evidence="2 3">
    <name type="scientific">Xanthomonas vesicatoria</name>
    <dbReference type="NCBI Taxonomy" id="56460"/>
    <lineage>
        <taxon>Bacteria</taxon>
        <taxon>Pseudomonadati</taxon>
        <taxon>Pseudomonadota</taxon>
        <taxon>Gammaproteobacteria</taxon>
        <taxon>Lysobacterales</taxon>
        <taxon>Lysobacteraceae</taxon>
        <taxon>Xanthomonas</taxon>
    </lineage>
</organism>
<dbReference type="RefSeq" id="WP_155767415.1">
    <property type="nucleotide sequence ID" value="NZ_CP018468.1"/>
</dbReference>
<evidence type="ECO:0008006" key="4">
    <source>
        <dbReference type="Google" id="ProtNLM"/>
    </source>
</evidence>
<keyword evidence="3" id="KW-1185">Reference proteome</keyword>
<evidence type="ECO:0000313" key="2">
    <source>
        <dbReference type="EMBL" id="MCC8620505.1"/>
    </source>
</evidence>
<protein>
    <recommendedName>
        <fullName evidence="4">Lipoprotein</fullName>
    </recommendedName>
</protein>
<evidence type="ECO:0000313" key="3">
    <source>
        <dbReference type="Proteomes" id="UP001430544"/>
    </source>
</evidence>
<reference evidence="2" key="1">
    <citation type="submission" date="2021-11" db="EMBL/GenBank/DDBJ databases">
        <title>Genome resources and taxonomic validation of 89 Xanthomonas strains.</title>
        <authorList>
            <person name="Tambong J.T."/>
        </authorList>
    </citation>
    <scope>NUCLEOTIDE SEQUENCE</scope>
    <source>
        <strain evidence="2">Bv 5-4A</strain>
    </source>
</reference>
<proteinExistence type="predicted"/>
<accession>A0ABS8L447</accession>
<sequence length="168" mass="18450">MKKTMLSTLLLILSACGSNNATNDDLVSKLALSEGHSQCVTTRLKAVLDAARVVEVIPRLHRCTIFEKAKSIVETSSYQCKNRETSVHFERLYNRQLTDSLEQSGWISDSGPTRIARTVSGDYAVFLTKNAGAKTLPGSQCDLFELRVRAGLSMHIAYTEAVKAQGLN</sequence>
<gene>
    <name evidence="2" type="ORF">LN473_00540</name>
</gene>
<keyword evidence="1" id="KW-0732">Signal</keyword>